<sequence>MSTPDDVLGQLRQARLSAHAIAPLAPQALDRQQGYALLRQTLERRVAAGEKPSGWKVAFAGRAAQARFALDEPVYGGLTEAMQVEPGSAVPLARLIQPKLEVELAFVFGHALAPGDYRDQDILTAIAEVAPAFEIADCRWQGWRFGLGAFLADNAAAGLYCVGPRSPFEPQQHACVPYRLEHEGVHLGSGDTQAREDNPLFNLCWLVRRLLADGHRIEAGQVVLSGALLAPIDIQPGTYRLQMLGTELALIFRADTVPV</sequence>
<dbReference type="GO" id="GO:0008684">
    <property type="term" value="F:2-oxopent-4-enoate hydratase activity"/>
    <property type="evidence" value="ECO:0007669"/>
    <property type="project" value="TreeGrafter"/>
</dbReference>
<dbReference type="AlphaFoldDB" id="A0A1D3K0I9"/>
<organism evidence="2 3">
    <name type="scientific">Pseudomonas veronii 1YdBTEX2</name>
    <dbReference type="NCBI Taxonomy" id="1295141"/>
    <lineage>
        <taxon>Bacteria</taxon>
        <taxon>Pseudomonadati</taxon>
        <taxon>Pseudomonadota</taxon>
        <taxon>Gammaproteobacteria</taxon>
        <taxon>Pseudomonadales</taxon>
        <taxon>Pseudomonadaceae</taxon>
        <taxon>Pseudomonas</taxon>
    </lineage>
</organism>
<dbReference type="PANTHER" id="PTHR30143">
    <property type="entry name" value="ACID HYDRATASE"/>
    <property type="match status" value="1"/>
</dbReference>
<proteinExistence type="predicted"/>
<reference evidence="3" key="1">
    <citation type="submission" date="2016-07" db="EMBL/GenBank/DDBJ databases">
        <authorList>
            <person name="Florea S."/>
            <person name="Webb J.S."/>
            <person name="Jaromczyk J."/>
            <person name="Schardl C.L."/>
        </authorList>
    </citation>
    <scope>NUCLEOTIDE SEQUENCE [LARGE SCALE GENOMIC DNA]</scope>
    <source>
        <strain evidence="3">1YdBTEX2</strain>
    </source>
</reference>
<evidence type="ECO:0000256" key="1">
    <source>
        <dbReference type="ARBA" id="ARBA00022797"/>
    </source>
</evidence>
<keyword evidence="1" id="KW-0058">Aromatic hydrocarbons catabolism</keyword>
<accession>A0A1D3K0I9</accession>
<gene>
    <name evidence="2" type="ORF">PVE_R1G3945</name>
</gene>
<dbReference type="PANTHER" id="PTHR30143:SF0">
    <property type="entry name" value="2-KETO-4-PENTENOATE HYDRATASE"/>
    <property type="match status" value="1"/>
</dbReference>
<dbReference type="EMBL" id="LT599583">
    <property type="protein sequence ID" value="SBW81827.1"/>
    <property type="molecule type" value="Genomic_DNA"/>
</dbReference>
<dbReference type="InterPro" id="IPR050772">
    <property type="entry name" value="Hydratase-Decarb/MhpD_sf"/>
</dbReference>
<evidence type="ECO:0000313" key="3">
    <source>
        <dbReference type="Proteomes" id="UP000245431"/>
    </source>
</evidence>
<dbReference type="GO" id="GO:0005737">
    <property type="term" value="C:cytoplasm"/>
    <property type="evidence" value="ECO:0007669"/>
    <property type="project" value="TreeGrafter"/>
</dbReference>
<dbReference type="Gene3D" id="3.90.850.10">
    <property type="entry name" value="Fumarylacetoacetase-like, C-terminal domain"/>
    <property type="match status" value="1"/>
</dbReference>
<dbReference type="RefSeq" id="WP_017846972.1">
    <property type="nucleotide sequence ID" value="NZ_AOUH01000018.1"/>
</dbReference>
<evidence type="ECO:0000313" key="2">
    <source>
        <dbReference type="EMBL" id="SBW81827.1"/>
    </source>
</evidence>
<dbReference type="InterPro" id="IPR036663">
    <property type="entry name" value="Fumarylacetoacetase_C_sf"/>
</dbReference>
<name>A0A1D3K0I9_PSEVE</name>
<dbReference type="Proteomes" id="UP000245431">
    <property type="component" value="Chromosome PVE_r1"/>
</dbReference>
<protein>
    <submittedName>
        <fullName evidence="2">2-keto-4-pentenoate hydratase</fullName>
    </submittedName>
</protein>
<dbReference type="SUPFAM" id="SSF56529">
    <property type="entry name" value="FAH"/>
    <property type="match status" value="1"/>
</dbReference>